<evidence type="ECO:0000256" key="3">
    <source>
        <dbReference type="ARBA" id="ARBA00022475"/>
    </source>
</evidence>
<keyword evidence="5 10" id="KW-0812">Transmembrane</keyword>
<dbReference type="PANTHER" id="PTHR33121:SF79">
    <property type="entry name" value="CYCLIC DI-GMP PHOSPHODIESTERASE PDED-RELATED"/>
    <property type="match status" value="1"/>
</dbReference>
<dbReference type="InterPro" id="IPR050706">
    <property type="entry name" value="Cyclic-di-GMP_PDE-like"/>
</dbReference>
<comment type="catalytic activity">
    <reaction evidence="9">
        <text>3',3'-c-di-GMP + H2O = 5'-phosphoguanylyl(3'-&gt;5')guanosine + H(+)</text>
        <dbReference type="Rhea" id="RHEA:24902"/>
        <dbReference type="ChEBI" id="CHEBI:15377"/>
        <dbReference type="ChEBI" id="CHEBI:15378"/>
        <dbReference type="ChEBI" id="CHEBI:58754"/>
        <dbReference type="ChEBI" id="CHEBI:58805"/>
        <dbReference type="EC" id="3.1.4.52"/>
    </reaction>
</comment>
<organism evidence="12 13">
    <name type="scientific">Citrobacter braakii</name>
    <dbReference type="NCBI Taxonomy" id="57706"/>
    <lineage>
        <taxon>Bacteria</taxon>
        <taxon>Pseudomonadati</taxon>
        <taxon>Pseudomonadota</taxon>
        <taxon>Gammaproteobacteria</taxon>
        <taxon>Enterobacterales</taxon>
        <taxon>Enterobacteriaceae</taxon>
        <taxon>Citrobacter</taxon>
        <taxon>Citrobacter freundii complex</taxon>
    </lineage>
</organism>
<keyword evidence="3" id="KW-1003">Cell membrane</keyword>
<accession>A0A1V8P4P2</accession>
<dbReference type="Pfam" id="PF12792">
    <property type="entry name" value="CSS-motif"/>
    <property type="match status" value="1"/>
</dbReference>
<evidence type="ECO:0000256" key="1">
    <source>
        <dbReference type="ARBA" id="ARBA00004651"/>
    </source>
</evidence>
<evidence type="ECO:0000256" key="4">
    <source>
        <dbReference type="ARBA" id="ARBA00022636"/>
    </source>
</evidence>
<feature type="domain" description="EAL" evidence="11">
    <location>
        <begin position="265"/>
        <end position="517"/>
    </location>
</feature>
<evidence type="ECO:0000256" key="7">
    <source>
        <dbReference type="ARBA" id="ARBA00022989"/>
    </source>
</evidence>
<dbReference type="InterPro" id="IPR035919">
    <property type="entry name" value="EAL_sf"/>
</dbReference>
<dbReference type="Pfam" id="PF00563">
    <property type="entry name" value="EAL"/>
    <property type="match status" value="1"/>
</dbReference>
<evidence type="ECO:0000313" key="12">
    <source>
        <dbReference type="EMBL" id="OQM43665.1"/>
    </source>
</evidence>
<protein>
    <recommendedName>
        <fullName evidence="2">cyclic-guanylate-specific phosphodiesterase</fullName>
        <ecNumber evidence="2">3.1.4.52</ecNumber>
    </recommendedName>
</protein>
<dbReference type="EMBL" id="NAEW01000001">
    <property type="protein sequence ID" value="OQM43665.1"/>
    <property type="molecule type" value="Genomic_DNA"/>
</dbReference>
<dbReference type="Gene3D" id="3.20.20.450">
    <property type="entry name" value="EAL domain"/>
    <property type="match status" value="1"/>
</dbReference>
<feature type="transmembrane region" description="Helical" evidence="10">
    <location>
        <begin position="12"/>
        <end position="36"/>
    </location>
</feature>
<dbReference type="InterPro" id="IPR024744">
    <property type="entry name" value="CSS-motif_dom"/>
</dbReference>
<comment type="caution">
    <text evidence="12">The sequence shown here is derived from an EMBL/GenBank/DDBJ whole genome shotgun (WGS) entry which is preliminary data.</text>
</comment>
<dbReference type="GO" id="GO:0071111">
    <property type="term" value="F:cyclic-guanylate-specific phosphodiesterase activity"/>
    <property type="evidence" value="ECO:0007669"/>
    <property type="project" value="UniProtKB-EC"/>
</dbReference>
<dbReference type="PANTHER" id="PTHR33121">
    <property type="entry name" value="CYCLIC DI-GMP PHOSPHODIESTERASE PDEF"/>
    <property type="match status" value="1"/>
</dbReference>
<evidence type="ECO:0000256" key="8">
    <source>
        <dbReference type="ARBA" id="ARBA00023136"/>
    </source>
</evidence>
<proteinExistence type="predicted"/>
<dbReference type="AlphaFoldDB" id="A0A1V8P4P2"/>
<keyword evidence="4" id="KW-0973">c-di-GMP</keyword>
<name>A0A1V8P4P2_CITBR</name>
<comment type="subcellular location">
    <subcellularLocation>
        <location evidence="1">Cell membrane</location>
        <topology evidence="1">Multi-pass membrane protein</topology>
    </subcellularLocation>
</comment>
<dbReference type="GO" id="GO:0005886">
    <property type="term" value="C:plasma membrane"/>
    <property type="evidence" value="ECO:0007669"/>
    <property type="project" value="UniProtKB-SubCell"/>
</dbReference>
<evidence type="ECO:0000256" key="5">
    <source>
        <dbReference type="ARBA" id="ARBA00022692"/>
    </source>
</evidence>
<evidence type="ECO:0000256" key="2">
    <source>
        <dbReference type="ARBA" id="ARBA00012282"/>
    </source>
</evidence>
<dbReference type="SMART" id="SM00052">
    <property type="entry name" value="EAL"/>
    <property type="match status" value="1"/>
</dbReference>
<dbReference type="SUPFAM" id="SSF141868">
    <property type="entry name" value="EAL domain-like"/>
    <property type="match status" value="1"/>
</dbReference>
<feature type="transmembrane region" description="Helical" evidence="10">
    <location>
        <begin position="237"/>
        <end position="258"/>
    </location>
</feature>
<keyword evidence="8 10" id="KW-0472">Membrane</keyword>
<dbReference type="Proteomes" id="UP000192573">
    <property type="component" value="Unassembled WGS sequence"/>
</dbReference>
<evidence type="ECO:0000259" key="11">
    <source>
        <dbReference type="PROSITE" id="PS50883"/>
    </source>
</evidence>
<dbReference type="EC" id="3.1.4.52" evidence="2"/>
<dbReference type="CDD" id="cd01948">
    <property type="entry name" value="EAL"/>
    <property type="match status" value="1"/>
</dbReference>
<dbReference type="InterPro" id="IPR001633">
    <property type="entry name" value="EAL_dom"/>
</dbReference>
<gene>
    <name evidence="12" type="ORF">BZK42_01950</name>
</gene>
<keyword evidence="7 10" id="KW-1133">Transmembrane helix</keyword>
<evidence type="ECO:0000313" key="13">
    <source>
        <dbReference type="Proteomes" id="UP000192573"/>
    </source>
</evidence>
<reference evidence="12 13" key="1">
    <citation type="submission" date="2017-03" db="EMBL/GenBank/DDBJ databases">
        <authorList>
            <person name="Afonso C.L."/>
            <person name="Miller P.J."/>
            <person name="Scott M.A."/>
            <person name="Spackman E."/>
            <person name="Goraichik I."/>
            <person name="Dimitrov K.M."/>
            <person name="Suarez D.L."/>
            <person name="Swayne D.E."/>
        </authorList>
    </citation>
    <scope>NUCLEOTIDE SEQUENCE [LARGE SCALE GENOMIC DNA]</scope>
    <source>
        <strain evidence="12 13">ATCC 51113</strain>
    </source>
</reference>
<sequence>MIKNYKLTTLKPYVISITFSFLLFLSLTEISTYYIYKERIDSYTERVLNRSVSLIQQIDEINDGYEMFDAYSPCSELQLHAVRIALWPYALIKDISFISNGAITCTALWGKLPAPLLLNIYDRKVEKDNLTWFFGVLLENNVKADLLSNQKLAITISPFAFNRFATDHEEKGFSAIVGNRDHSLHLFRFGELVDLLEEAKHDKSYQLGLITTQSCNGKHDICVMGGVKFPWVSFDNWLMILLIAFTSIVTGVLLGVVYNQKVARKQSLVSRLKNAIRNESLYLVYQPIYKIKTGMVIGVEALIRWDDHDIGSIPPDIFIPIAERHNLIQDVSNLVFRMVVKEARSLSEKFNVFISINVSSQDLLSESFQRKVFQMIDELNIKPGMIMMELTERQSVDLNSLQKVISLFNDKGISIAIDDFGTGYSNLNWLSSLQIDEIKIDKSITDSIDEYSISNNLLSGLVEIFKDITHKVVFEGVETSTQVNYLTEMFPECGVQGWYYSKPLSIDKLTKLVEDANLP</sequence>
<dbReference type="PROSITE" id="PS50883">
    <property type="entry name" value="EAL"/>
    <property type="match status" value="1"/>
</dbReference>
<evidence type="ECO:0000256" key="10">
    <source>
        <dbReference type="SAM" id="Phobius"/>
    </source>
</evidence>
<evidence type="ECO:0000256" key="9">
    <source>
        <dbReference type="ARBA" id="ARBA00034290"/>
    </source>
</evidence>
<evidence type="ECO:0000256" key="6">
    <source>
        <dbReference type="ARBA" id="ARBA00022801"/>
    </source>
</evidence>
<keyword evidence="6" id="KW-0378">Hydrolase</keyword>